<evidence type="ECO:0000256" key="3">
    <source>
        <dbReference type="SAM" id="MobiDB-lite"/>
    </source>
</evidence>
<dbReference type="InterPro" id="IPR023214">
    <property type="entry name" value="HAD_sf"/>
</dbReference>
<dbReference type="InterPro" id="IPR006379">
    <property type="entry name" value="HAD-SF_hydro_IIB"/>
</dbReference>
<feature type="compositionally biased region" description="Acidic residues" evidence="3">
    <location>
        <begin position="12"/>
        <end position="22"/>
    </location>
</feature>
<dbReference type="Gene3D" id="3.40.50.1000">
    <property type="entry name" value="HAD superfamily/HAD-like"/>
    <property type="match status" value="1"/>
</dbReference>
<dbReference type="AlphaFoldDB" id="A0A9W7CAB4"/>
<feature type="non-terminal residue" evidence="4">
    <location>
        <position position="488"/>
    </location>
</feature>
<accession>A0A9W7CAB4</accession>
<comment type="caution">
    <text evidence="4">The sequence shown here is derived from an EMBL/GenBank/DDBJ whole genome shotgun (WGS) entry which is preliminary data.</text>
</comment>
<dbReference type="GO" id="GO:0009143">
    <property type="term" value="P:nucleoside triphosphate catabolic process"/>
    <property type="evidence" value="ECO:0007669"/>
    <property type="project" value="InterPro"/>
</dbReference>
<dbReference type="Pfam" id="PF01725">
    <property type="entry name" value="Ham1p_like"/>
    <property type="match status" value="1"/>
</dbReference>
<keyword evidence="2" id="KW-0378">Hydrolase</keyword>
<dbReference type="Pfam" id="PF08282">
    <property type="entry name" value="Hydrolase_3"/>
    <property type="match status" value="1"/>
</dbReference>
<name>A0A9W7CAB4_9STRA</name>
<dbReference type="OrthoDB" id="6288734at2759"/>
<protein>
    <submittedName>
        <fullName evidence="4">Uncharacterized protein</fullName>
    </submittedName>
</protein>
<dbReference type="NCBIfam" id="TIGR01484">
    <property type="entry name" value="HAD-SF-IIB"/>
    <property type="match status" value="1"/>
</dbReference>
<organism evidence="4 5">
    <name type="scientific">Triparma retinervis</name>
    <dbReference type="NCBI Taxonomy" id="2557542"/>
    <lineage>
        <taxon>Eukaryota</taxon>
        <taxon>Sar</taxon>
        <taxon>Stramenopiles</taxon>
        <taxon>Ochrophyta</taxon>
        <taxon>Bolidophyceae</taxon>
        <taxon>Parmales</taxon>
        <taxon>Triparmaceae</taxon>
        <taxon>Triparma</taxon>
    </lineage>
</organism>
<dbReference type="PANTHER" id="PTHR11067:SF9">
    <property type="entry name" value="INOSINE TRIPHOSPHATE PYROPHOSPHATASE"/>
    <property type="match status" value="1"/>
</dbReference>
<feature type="compositionally biased region" description="Gly residues" evidence="3">
    <location>
        <begin position="1"/>
        <end position="11"/>
    </location>
</feature>
<dbReference type="InterPro" id="IPR029001">
    <property type="entry name" value="ITPase-like_fam"/>
</dbReference>
<comment type="similarity">
    <text evidence="1">Belongs to the HAM1 NTPase family.</text>
</comment>
<dbReference type="SUPFAM" id="SSF56784">
    <property type="entry name" value="HAD-like"/>
    <property type="match status" value="1"/>
</dbReference>
<dbReference type="InterPro" id="IPR002637">
    <property type="entry name" value="RdgB/HAM1"/>
</dbReference>
<dbReference type="PANTHER" id="PTHR11067">
    <property type="entry name" value="INOSINE TRIPHOSPHATE PYROPHOSPHATASE/HAM1 PROTEIN"/>
    <property type="match status" value="1"/>
</dbReference>
<dbReference type="Gene3D" id="3.90.950.10">
    <property type="match status" value="1"/>
</dbReference>
<gene>
    <name evidence="4" type="ORF">TrRE_jg68</name>
</gene>
<evidence type="ECO:0000256" key="2">
    <source>
        <dbReference type="ARBA" id="ARBA00022801"/>
    </source>
</evidence>
<evidence type="ECO:0000313" key="4">
    <source>
        <dbReference type="EMBL" id="GMI06227.1"/>
    </source>
</evidence>
<sequence length="488" mass="51746">NDLRGGAGGEEGGGEVEGDVDELGIPRRIGSSADIYPAETLEQVLNLHGAVKEEVIATDVDGTLIPAGYFGPHPSAVRALKKAAGEGVKWVLATGKTRRGAIDSLARGTGGVERGYLEGMDGVFLQGLVVWKEGEVIYERKLAREAVEKAEGLVEGREGVEIVGYDGDEIWCGKGGEGGKWVRELNEKYSEPRVMPLAAEGLTSHPGAYHKLIILAPPNVISSIRSSAAPFGRPQGFALTQALPTMLEVLPPHTGKCEGLKFLLRSYGLPSTALAAAGDAENDEDMLEFAGVGFAAGDATEGAKGRADFVLGKGAGEGGVAEGVKRALPNVFKRIKFVTGNPNKVREVEKLMDDAGVLVEQAEVDLPELQGSDAKEIAMAKLMEAEKLLPDTALFIEDTSLGFDALSGLPGPYIKWFLKKVGHHGLKTMLDGFGDYGAEAKTTIAYTDGEGNRSIVEGSTRGIIVEPRNAERSFGWDPVFQCEEGDVK</sequence>
<dbReference type="Proteomes" id="UP001165082">
    <property type="component" value="Unassembled WGS sequence"/>
</dbReference>
<proteinExistence type="inferred from homology"/>
<reference evidence="4" key="1">
    <citation type="submission" date="2022-07" db="EMBL/GenBank/DDBJ databases">
        <title>Genome analysis of Parmales, a sister group of diatoms, reveals the evolutionary specialization of diatoms from phago-mixotrophs to photoautotrophs.</title>
        <authorList>
            <person name="Ban H."/>
            <person name="Sato S."/>
            <person name="Yoshikawa S."/>
            <person name="Kazumasa Y."/>
            <person name="Nakamura Y."/>
            <person name="Ichinomiya M."/>
            <person name="Saitoh K."/>
            <person name="Sato N."/>
            <person name="Blanc-Mathieu R."/>
            <person name="Endo H."/>
            <person name="Kuwata A."/>
            <person name="Ogata H."/>
        </authorList>
    </citation>
    <scope>NUCLEOTIDE SEQUENCE</scope>
</reference>
<dbReference type="GO" id="GO:0047429">
    <property type="term" value="F:nucleoside triphosphate diphosphatase activity"/>
    <property type="evidence" value="ECO:0007669"/>
    <property type="project" value="InterPro"/>
</dbReference>
<keyword evidence="5" id="KW-1185">Reference proteome</keyword>
<dbReference type="InterPro" id="IPR036412">
    <property type="entry name" value="HAD-like_sf"/>
</dbReference>
<dbReference type="SUPFAM" id="SSF52972">
    <property type="entry name" value="ITPase-like"/>
    <property type="match status" value="1"/>
</dbReference>
<dbReference type="EMBL" id="BRXZ01000151">
    <property type="protein sequence ID" value="GMI06227.1"/>
    <property type="molecule type" value="Genomic_DNA"/>
</dbReference>
<evidence type="ECO:0000313" key="5">
    <source>
        <dbReference type="Proteomes" id="UP001165082"/>
    </source>
</evidence>
<evidence type="ECO:0000256" key="1">
    <source>
        <dbReference type="ARBA" id="ARBA00008023"/>
    </source>
</evidence>
<dbReference type="Gene3D" id="3.30.1240.10">
    <property type="match status" value="1"/>
</dbReference>
<feature type="non-terminal residue" evidence="4">
    <location>
        <position position="1"/>
    </location>
</feature>
<feature type="region of interest" description="Disordered" evidence="3">
    <location>
        <begin position="1"/>
        <end position="22"/>
    </location>
</feature>
<dbReference type="GO" id="GO:0005737">
    <property type="term" value="C:cytoplasm"/>
    <property type="evidence" value="ECO:0007669"/>
    <property type="project" value="TreeGrafter"/>
</dbReference>
<dbReference type="CDD" id="cd00985">
    <property type="entry name" value="Maf_Ham1"/>
    <property type="match status" value="1"/>
</dbReference>